<evidence type="ECO:0000313" key="3">
    <source>
        <dbReference type="Proteomes" id="UP000226592"/>
    </source>
</evidence>
<dbReference type="Proteomes" id="UP000226592">
    <property type="component" value="Unassembled WGS sequence"/>
</dbReference>
<dbReference type="EMBL" id="NZBU01000009">
    <property type="protein sequence ID" value="MAG22277.1"/>
    <property type="molecule type" value="Genomic_DNA"/>
</dbReference>
<dbReference type="SFLD" id="SFLDS00003">
    <property type="entry name" value="Haloacid_Dehalogenase"/>
    <property type="match status" value="1"/>
</dbReference>
<dbReference type="NCBIfam" id="TIGR01509">
    <property type="entry name" value="HAD-SF-IA-v3"/>
    <property type="match status" value="1"/>
</dbReference>
<dbReference type="NCBIfam" id="TIGR01662">
    <property type="entry name" value="HAD-SF-IIIA"/>
    <property type="match status" value="1"/>
</dbReference>
<dbReference type="SFLD" id="SFLDG01129">
    <property type="entry name" value="C1.5:_HAD__Beta-PGM__Phosphata"/>
    <property type="match status" value="1"/>
</dbReference>
<dbReference type="NCBIfam" id="TIGR01549">
    <property type="entry name" value="HAD-SF-IA-v1"/>
    <property type="match status" value="1"/>
</dbReference>
<sequence>MLKAVLFDLDNTLVDFMRMKEACSEAAIHSMIEAGLPLDEKKATKKLFKMYKTVGIENQTIFESFLKTVMGEIDYKILAAGIAAYRRVKAGQLVPYPHVRETLIKLKERGLKLGIVSDAPRLQAWLRLAEMNLVEFFDVVIALEDTGQLKPSQMPFKQAIEKLGLNPKELLFVGDNPGRDIKGAKQSGMHTALAKYGQLMKGTNKADHELKSVKDLLKAVDYHR</sequence>
<name>A0A2D6M1I2_9ARCH</name>
<dbReference type="AlphaFoldDB" id="A0A2D6M1I2"/>
<comment type="similarity">
    <text evidence="1">Belongs to the HAD-like hydrolase superfamily.</text>
</comment>
<dbReference type="GO" id="GO:0006281">
    <property type="term" value="P:DNA repair"/>
    <property type="evidence" value="ECO:0007669"/>
    <property type="project" value="TreeGrafter"/>
</dbReference>
<proteinExistence type="inferred from homology"/>
<dbReference type="InterPro" id="IPR006439">
    <property type="entry name" value="HAD-SF_hydro_IA"/>
</dbReference>
<comment type="caution">
    <text evidence="2">The sequence shown here is derived from an EMBL/GenBank/DDBJ whole genome shotgun (WGS) entry which is preliminary data.</text>
</comment>
<dbReference type="InterPro" id="IPR023214">
    <property type="entry name" value="HAD_sf"/>
</dbReference>
<dbReference type="InterPro" id="IPR041492">
    <property type="entry name" value="HAD_2"/>
</dbReference>
<dbReference type="PANTHER" id="PTHR43434:SF1">
    <property type="entry name" value="PHOSPHOGLYCOLATE PHOSPHATASE"/>
    <property type="match status" value="1"/>
</dbReference>
<protein>
    <recommendedName>
        <fullName evidence="4">TIGR02253 family HAD-type hydrolase</fullName>
    </recommendedName>
</protein>
<dbReference type="InterPro" id="IPR036412">
    <property type="entry name" value="HAD-like_sf"/>
</dbReference>
<dbReference type="Gene3D" id="3.40.50.1000">
    <property type="entry name" value="HAD superfamily/HAD-like"/>
    <property type="match status" value="1"/>
</dbReference>
<evidence type="ECO:0000256" key="1">
    <source>
        <dbReference type="ARBA" id="ARBA00007958"/>
    </source>
</evidence>
<dbReference type="GO" id="GO:0008967">
    <property type="term" value="F:phosphoglycolate phosphatase activity"/>
    <property type="evidence" value="ECO:0007669"/>
    <property type="project" value="TreeGrafter"/>
</dbReference>
<evidence type="ECO:0000313" key="2">
    <source>
        <dbReference type="EMBL" id="MAG22277.1"/>
    </source>
</evidence>
<dbReference type="SFLD" id="SFLDG01135">
    <property type="entry name" value="C1.5.6:_HAD__Beta-PGM__Phospha"/>
    <property type="match status" value="1"/>
</dbReference>
<dbReference type="SUPFAM" id="SSF56784">
    <property type="entry name" value="HAD-like"/>
    <property type="match status" value="1"/>
</dbReference>
<dbReference type="Gene3D" id="1.10.150.520">
    <property type="match status" value="1"/>
</dbReference>
<dbReference type="InterPro" id="IPR050155">
    <property type="entry name" value="HAD-like_hydrolase_sf"/>
</dbReference>
<dbReference type="GO" id="GO:0005829">
    <property type="term" value="C:cytosol"/>
    <property type="evidence" value="ECO:0007669"/>
    <property type="project" value="TreeGrafter"/>
</dbReference>
<evidence type="ECO:0008006" key="4">
    <source>
        <dbReference type="Google" id="ProtNLM"/>
    </source>
</evidence>
<dbReference type="InterPro" id="IPR006549">
    <property type="entry name" value="HAD-SF_hydro_IIIA"/>
</dbReference>
<gene>
    <name evidence="2" type="ORF">CL943_03165</name>
</gene>
<dbReference type="Pfam" id="PF13419">
    <property type="entry name" value="HAD_2"/>
    <property type="match status" value="1"/>
</dbReference>
<organism evidence="2 3">
    <name type="scientific">Candidatus Iainarchaeum sp</name>
    <dbReference type="NCBI Taxonomy" id="3101447"/>
    <lineage>
        <taxon>Archaea</taxon>
        <taxon>Candidatus Iainarchaeota</taxon>
        <taxon>Candidatus Iainarchaeia</taxon>
        <taxon>Candidatus Iainarchaeales</taxon>
        <taxon>Candidatus Iainarchaeaceae</taxon>
        <taxon>Candidatus Iainarchaeum</taxon>
    </lineage>
</organism>
<accession>A0A2D6M1I2</accession>
<reference evidence="3" key="1">
    <citation type="submission" date="2017-09" db="EMBL/GenBank/DDBJ databases">
        <title>The Reconstruction of 2,631 Draft Metagenome-Assembled Genomes from the Global Oceans.</title>
        <authorList>
            <person name="Tully B.J."/>
            <person name="Graham E.D."/>
            <person name="Heidelberg J.F."/>
        </authorList>
    </citation>
    <scope>NUCLEOTIDE SEQUENCE [LARGE SCALE GENOMIC DNA]</scope>
</reference>
<dbReference type="PANTHER" id="PTHR43434">
    <property type="entry name" value="PHOSPHOGLYCOLATE PHOSPHATASE"/>
    <property type="match status" value="1"/>
</dbReference>